<keyword evidence="1" id="KW-0812">Transmembrane</keyword>
<feature type="transmembrane region" description="Helical" evidence="1">
    <location>
        <begin position="155"/>
        <end position="175"/>
    </location>
</feature>
<dbReference type="InterPro" id="IPR002798">
    <property type="entry name" value="SpoIIM-like"/>
</dbReference>
<sequence>MRTTAGLLRRQWPSLLCGAVLWFTAFGVGWLNAPTDASALTRVRQDGDWELFQSILLRNVGVSGALFLGLVTAGLATVPVALVTGALAGHSWGQAAPALGGEGVVRHLLPHMPLELAAVAVAAGAGLVPLVTWARSGLGRPVGRTEWWSQIVDAARLWAVSLAGLVVAAGVETWVST</sequence>
<keyword evidence="1" id="KW-1133">Transmembrane helix</keyword>
<organism evidence="2 3">
    <name type="scientific">Streptomyces mauvecolor</name>
    <dbReference type="NCBI Taxonomy" id="58345"/>
    <lineage>
        <taxon>Bacteria</taxon>
        <taxon>Bacillati</taxon>
        <taxon>Actinomycetota</taxon>
        <taxon>Actinomycetes</taxon>
        <taxon>Kitasatosporales</taxon>
        <taxon>Streptomycetaceae</taxon>
        <taxon>Streptomyces</taxon>
    </lineage>
</organism>
<reference evidence="3" key="1">
    <citation type="journal article" date="2019" name="Int. J. Syst. Evol. Microbiol.">
        <title>The Global Catalogue of Microorganisms (GCM) 10K type strain sequencing project: providing services to taxonomists for standard genome sequencing and annotation.</title>
        <authorList>
            <consortium name="The Broad Institute Genomics Platform"/>
            <consortium name="The Broad Institute Genome Sequencing Center for Infectious Disease"/>
            <person name="Wu L."/>
            <person name="Ma J."/>
        </authorList>
    </citation>
    <scope>NUCLEOTIDE SEQUENCE [LARGE SCALE GENOMIC DNA]</scope>
    <source>
        <strain evidence="3">CCM 7224</strain>
    </source>
</reference>
<evidence type="ECO:0000313" key="2">
    <source>
        <dbReference type="EMBL" id="MFC4955474.1"/>
    </source>
</evidence>
<evidence type="ECO:0000256" key="1">
    <source>
        <dbReference type="SAM" id="Phobius"/>
    </source>
</evidence>
<dbReference type="Proteomes" id="UP001595834">
    <property type="component" value="Unassembled WGS sequence"/>
</dbReference>
<dbReference type="PANTHER" id="PTHR35337">
    <property type="entry name" value="SLR1478 PROTEIN"/>
    <property type="match status" value="1"/>
</dbReference>
<feature type="transmembrane region" description="Helical" evidence="1">
    <location>
        <begin position="116"/>
        <end position="135"/>
    </location>
</feature>
<comment type="caution">
    <text evidence="2">The sequence shown here is derived from an EMBL/GenBank/DDBJ whole genome shotgun (WGS) entry which is preliminary data.</text>
</comment>
<dbReference type="Pfam" id="PF01944">
    <property type="entry name" value="SpoIIM"/>
    <property type="match status" value="1"/>
</dbReference>
<dbReference type="EMBL" id="JBHSIZ010000003">
    <property type="protein sequence ID" value="MFC4955474.1"/>
    <property type="molecule type" value="Genomic_DNA"/>
</dbReference>
<name>A0ABV9UI68_9ACTN</name>
<evidence type="ECO:0000313" key="3">
    <source>
        <dbReference type="Proteomes" id="UP001595834"/>
    </source>
</evidence>
<gene>
    <name evidence="2" type="ORF">ACFPFX_04090</name>
</gene>
<feature type="transmembrane region" description="Helical" evidence="1">
    <location>
        <begin position="65"/>
        <end position="88"/>
    </location>
</feature>
<dbReference type="PANTHER" id="PTHR35337:SF1">
    <property type="entry name" value="SLR1478 PROTEIN"/>
    <property type="match status" value="1"/>
</dbReference>
<accession>A0ABV9UI68</accession>
<dbReference type="RefSeq" id="WP_344370619.1">
    <property type="nucleotide sequence ID" value="NZ_BAAASQ010000002.1"/>
</dbReference>
<keyword evidence="1" id="KW-0472">Membrane</keyword>
<protein>
    <submittedName>
        <fullName evidence="2">Stage II sporulation protein M</fullName>
    </submittedName>
</protein>
<keyword evidence="3" id="KW-1185">Reference proteome</keyword>
<proteinExistence type="predicted"/>